<gene>
    <name evidence="3" type="ORF">SAVERM_3202</name>
</gene>
<dbReference type="Pfam" id="PF00975">
    <property type="entry name" value="Thioesterase"/>
    <property type="match status" value="1"/>
</dbReference>
<dbReference type="InterPro" id="IPR012223">
    <property type="entry name" value="TEII"/>
</dbReference>
<organism evidence="3 4">
    <name type="scientific">Streptomyces avermitilis (strain ATCC 31267 / DSM 46492 / JCM 5070 / NBRC 14893 / NCIMB 12804 / NRRL 8165 / MA-4680)</name>
    <dbReference type="NCBI Taxonomy" id="227882"/>
    <lineage>
        <taxon>Bacteria</taxon>
        <taxon>Bacillati</taxon>
        <taxon>Actinomycetota</taxon>
        <taxon>Actinomycetes</taxon>
        <taxon>Kitasatosporales</taxon>
        <taxon>Streptomycetaceae</taxon>
        <taxon>Streptomyces</taxon>
    </lineage>
</organism>
<comment type="similarity">
    <text evidence="1">Belongs to the thioesterase family.</text>
</comment>
<dbReference type="EMBL" id="BA000030">
    <property type="protein sequence ID" value="BAC70913.1"/>
    <property type="molecule type" value="Genomic_DNA"/>
</dbReference>
<protein>
    <submittedName>
        <fullName evidence="3">Thioesterase</fullName>
    </submittedName>
</protein>
<proteinExistence type="inferred from homology"/>
<dbReference type="KEGG" id="sma:SAVERM_3202"/>
<reference evidence="3 4" key="3">
    <citation type="journal article" date="2014" name="J. Ind. Microbiol. Biotechnol.">
        <title>Genome mining of the Streptomyces avermitilis genome and development of genome-minimized hosts for heterologous expression of biosynthetic gene clusters.</title>
        <authorList>
            <person name="Ikeda H."/>
            <person name="Shin-ya K."/>
            <person name="Omura S."/>
        </authorList>
    </citation>
    <scope>NUCLEOTIDE SEQUENCE [LARGE SCALE GENOMIC DNA]</scope>
    <source>
        <strain evidence="4">ATCC 31267 / DSM 46492 / JCM 5070 / NBRC 14893 / NCIMB 12804 / NRRL 8165 / MA-4680</strain>
    </source>
</reference>
<reference evidence="3 4" key="2">
    <citation type="journal article" date="2003" name="Nat. Biotechnol.">
        <title>Complete genome sequence and comparative analysis of the industrial microorganism Streptomyces avermitilis.</title>
        <authorList>
            <person name="Ikeda H."/>
            <person name="Ishikawa J."/>
            <person name="Hanamoto A."/>
            <person name="Shinose M."/>
            <person name="Kikuchi H."/>
            <person name="Shiba T."/>
            <person name="Sakaki Y."/>
            <person name="Hattori M."/>
            <person name="Omura S."/>
        </authorList>
    </citation>
    <scope>NUCLEOTIDE SEQUENCE [LARGE SCALE GENOMIC DNA]</scope>
    <source>
        <strain evidence="4">ATCC 31267 / DSM 46492 / JCM 5070 / NBRC 14893 / NCIMB 12804 / NRRL 8165 / MA-4680</strain>
    </source>
</reference>
<dbReference type="SUPFAM" id="SSF53474">
    <property type="entry name" value="alpha/beta-Hydrolases"/>
    <property type="match status" value="1"/>
</dbReference>
<sequence length="277" mass="29649">MPIGSDRLCSDRLCDRTWRVTGFGGSRRVSYEAWLSPLRRPTPRPEARIVVIPHSGAGPNALLPLVKHIPAPFEVVGVTLPGRERRFVEAPEISPDDLLGGIARELAALPSLPTVLFGHSLGGSIAFALSVTDPGSCSALVISAQLPCGSQIERPREWDEDALTRVLQRGGGTPADMLNDPAWRDHTLRLLRADLTLGGQLALRNAQMRVAHPLTVLGGEQDLLVPAERLGAWAERADTAVDSRVLPGGHFYLLDDANREVVAEAVAASARVATAAP</sequence>
<evidence type="ECO:0000259" key="2">
    <source>
        <dbReference type="Pfam" id="PF00975"/>
    </source>
</evidence>
<dbReference type="InterPro" id="IPR001031">
    <property type="entry name" value="Thioesterase"/>
</dbReference>
<dbReference type="InterPro" id="IPR029058">
    <property type="entry name" value="AB_hydrolase_fold"/>
</dbReference>
<dbReference type="GO" id="GO:0008610">
    <property type="term" value="P:lipid biosynthetic process"/>
    <property type="evidence" value="ECO:0007669"/>
    <property type="project" value="TreeGrafter"/>
</dbReference>
<dbReference type="PANTHER" id="PTHR11487">
    <property type="entry name" value="THIOESTERASE"/>
    <property type="match status" value="1"/>
</dbReference>
<keyword evidence="4" id="KW-1185">Reference proteome</keyword>
<dbReference type="Proteomes" id="UP000000428">
    <property type="component" value="Chromosome"/>
</dbReference>
<accession>Q79Z90</accession>
<name>Q79Z90_STRAW</name>
<dbReference type="eggNOG" id="COG3208">
    <property type="taxonomic scope" value="Bacteria"/>
</dbReference>
<dbReference type="Gene3D" id="3.40.50.1820">
    <property type="entry name" value="alpha/beta hydrolase"/>
    <property type="match status" value="1"/>
</dbReference>
<feature type="domain" description="Thioesterase" evidence="2">
    <location>
        <begin position="48"/>
        <end position="267"/>
    </location>
</feature>
<evidence type="ECO:0000256" key="1">
    <source>
        <dbReference type="ARBA" id="ARBA00007169"/>
    </source>
</evidence>
<evidence type="ECO:0000313" key="4">
    <source>
        <dbReference type="Proteomes" id="UP000000428"/>
    </source>
</evidence>
<evidence type="ECO:0000313" key="3">
    <source>
        <dbReference type="EMBL" id="BAC70913.1"/>
    </source>
</evidence>
<reference evidence="3 4" key="1">
    <citation type="journal article" date="2001" name="Proc. Natl. Acad. Sci. U.S.A.">
        <title>Genome sequence of an industrial microorganism Streptomyces avermitilis: deducing the ability of producing secondary metabolites.</title>
        <authorList>
            <person name="Omura S."/>
            <person name="Ikeda H."/>
            <person name="Ishikawa J."/>
            <person name="Hanamoto A."/>
            <person name="Takahashi C."/>
            <person name="Shinose M."/>
            <person name="Takahashi Y."/>
            <person name="Horikawa H."/>
            <person name="Nakazawa H."/>
            <person name="Osonoe T."/>
            <person name="Kikuchi H."/>
            <person name="Shiba T."/>
            <person name="Sakaki Y."/>
            <person name="Hattori M."/>
        </authorList>
    </citation>
    <scope>NUCLEOTIDE SEQUENCE [LARGE SCALE GENOMIC DNA]</scope>
    <source>
        <strain evidence="4">ATCC 31267 / DSM 46492 / JCM 5070 / NBRC 14893 / NCIMB 12804 / NRRL 8165 / MA-4680</strain>
    </source>
</reference>
<dbReference type="AlphaFoldDB" id="Q79Z90"/>
<dbReference type="PANTHER" id="PTHR11487:SF0">
    <property type="entry name" value="S-ACYL FATTY ACID SYNTHASE THIOESTERASE, MEDIUM CHAIN"/>
    <property type="match status" value="1"/>
</dbReference>
<dbReference type="HOGENOM" id="CLU_070456_1_1_11"/>